<dbReference type="SUPFAM" id="SSF52402">
    <property type="entry name" value="Adenine nucleotide alpha hydrolases-like"/>
    <property type="match status" value="1"/>
</dbReference>
<sequence>MRDYIAIYSDSTHLPQKAIQLAKILSEGFQKEICFLSYAANTTEELQFRERHQLWMQEGGFTAQSFIRTAGVSTLHESLTEIEAAFFIIELSSRNSSKEIQYHLNNCKQLRIPYFFVKPEITSVQFNKVLVPVGFLTEEKEKGIFASKLARFCNSSITLLKAKDYGSKAERSVNQIQSLFEQLDVQCEIKQAHKDSFKVQLEASLRASNGDADLIIITSSREYGLDDIFFGPPERKIIKTSGVPVMVLNPRPDLYVLCD</sequence>
<keyword evidence="2" id="KW-1185">Reference proteome</keyword>
<protein>
    <submittedName>
        <fullName evidence="1">Nucleotide-binding universal stress protein, UspA family</fullName>
    </submittedName>
</protein>
<organism evidence="1 2">
    <name type="scientific">Paludibacter jiangxiensis</name>
    <dbReference type="NCBI Taxonomy" id="681398"/>
    <lineage>
        <taxon>Bacteria</taxon>
        <taxon>Pseudomonadati</taxon>
        <taxon>Bacteroidota</taxon>
        <taxon>Bacteroidia</taxon>
        <taxon>Bacteroidales</taxon>
        <taxon>Paludibacteraceae</taxon>
        <taxon>Paludibacter</taxon>
    </lineage>
</organism>
<gene>
    <name evidence="1" type="ORF">PJIAN_3300</name>
</gene>
<dbReference type="EMBL" id="BDCR01000003">
    <property type="protein sequence ID" value="GAT62988.1"/>
    <property type="molecule type" value="Genomic_DNA"/>
</dbReference>
<dbReference type="STRING" id="681398.PJIAN_3300"/>
<evidence type="ECO:0000313" key="2">
    <source>
        <dbReference type="Proteomes" id="UP000076586"/>
    </source>
</evidence>
<evidence type="ECO:0000313" key="1">
    <source>
        <dbReference type="EMBL" id="GAT62988.1"/>
    </source>
</evidence>
<dbReference type="OrthoDB" id="1093350at2"/>
<reference evidence="2" key="2">
    <citation type="journal article" date="2017" name="Genome Announc.">
        <title>Draft genome sequence of Paludibacter jiangxiensis NM7(T), a propionate-producing fermentative bacterium.</title>
        <authorList>
            <person name="Qiu Y.-L."/>
            <person name="Tourlousse D.M."/>
            <person name="Matsuura N."/>
            <person name="Ohashi A."/>
            <person name="Sekiguchi Y."/>
        </authorList>
    </citation>
    <scope>NUCLEOTIDE SEQUENCE [LARGE SCALE GENOMIC DNA]</scope>
    <source>
        <strain evidence="2">NM7</strain>
    </source>
</reference>
<dbReference type="Gene3D" id="3.40.50.12370">
    <property type="match status" value="1"/>
</dbReference>
<reference evidence="2" key="1">
    <citation type="submission" date="2016-04" db="EMBL/GenBank/DDBJ databases">
        <title>Draft genome sequence of Paludibacter jiangxiensis strain NM7.</title>
        <authorList>
            <person name="Qiu Y."/>
            <person name="Matsuura N."/>
            <person name="Ohashi A."/>
            <person name="Tourlousse M.D."/>
            <person name="Sekiguchi Y."/>
        </authorList>
    </citation>
    <scope>NUCLEOTIDE SEQUENCE [LARGE SCALE GENOMIC DNA]</scope>
    <source>
        <strain evidence="2">NM7</strain>
    </source>
</reference>
<proteinExistence type="predicted"/>
<dbReference type="CDD" id="cd00293">
    <property type="entry name" value="USP-like"/>
    <property type="match status" value="1"/>
</dbReference>
<dbReference type="RefSeq" id="WP_068703773.1">
    <property type="nucleotide sequence ID" value="NZ_BDCR01000003.1"/>
</dbReference>
<dbReference type="Proteomes" id="UP000076586">
    <property type="component" value="Unassembled WGS sequence"/>
</dbReference>
<comment type="caution">
    <text evidence="1">The sequence shown here is derived from an EMBL/GenBank/DDBJ whole genome shotgun (WGS) entry which is preliminary data.</text>
</comment>
<accession>A0A170ZT08</accession>
<name>A0A170ZT08_9BACT</name>
<dbReference type="AlphaFoldDB" id="A0A170ZT08"/>